<protein>
    <recommendedName>
        <fullName evidence="3">MSHA biogenesis protein MshK</fullName>
    </recommendedName>
</protein>
<comment type="caution">
    <text evidence="1">The sequence shown here is derived from an EMBL/GenBank/DDBJ whole genome shotgun (WGS) entry which is preliminary data.</text>
</comment>
<organism evidence="1 2">
    <name type="scientific">Methylophilus aquaticus</name>
    <dbReference type="NCBI Taxonomy" id="1971610"/>
    <lineage>
        <taxon>Bacteria</taxon>
        <taxon>Pseudomonadati</taxon>
        <taxon>Pseudomonadota</taxon>
        <taxon>Betaproteobacteria</taxon>
        <taxon>Nitrosomonadales</taxon>
        <taxon>Methylophilaceae</taxon>
        <taxon>Methylophilus</taxon>
    </lineage>
</organism>
<dbReference type="RefSeq" id="WP_306388351.1">
    <property type="nucleotide sequence ID" value="NZ_JAVCAP010000002.1"/>
</dbReference>
<sequence>MASAFSEILNDPTRPPESIIKMLPEAMSEQDTTLTLSAVKVDGKRSFAIINGKLVRLGEKLDNYTLVAVNGKQAVLVNKERNKLKLTLDVVDYKNATIKPVKK</sequence>
<proteinExistence type="predicted"/>
<evidence type="ECO:0008006" key="3">
    <source>
        <dbReference type="Google" id="ProtNLM"/>
    </source>
</evidence>
<accession>A0ABT9JQ09</accession>
<dbReference type="Proteomes" id="UP001225906">
    <property type="component" value="Unassembled WGS sequence"/>
</dbReference>
<evidence type="ECO:0000313" key="1">
    <source>
        <dbReference type="EMBL" id="MDP8566647.1"/>
    </source>
</evidence>
<dbReference type="EMBL" id="JAVCAP010000002">
    <property type="protein sequence ID" value="MDP8566647.1"/>
    <property type="molecule type" value="Genomic_DNA"/>
</dbReference>
<name>A0ABT9JQ09_9PROT</name>
<gene>
    <name evidence="1" type="ORF">Q9291_02180</name>
</gene>
<keyword evidence="2" id="KW-1185">Reference proteome</keyword>
<reference evidence="2" key="1">
    <citation type="journal article" date="2019" name="Int. J. Syst. Evol. Microbiol.">
        <title>The Global Catalogue of Microorganisms (GCM) 10K type strain sequencing project: providing services to taxonomists for standard genome sequencing and annotation.</title>
        <authorList>
            <consortium name="The Broad Institute Genomics Platform"/>
            <consortium name="The Broad Institute Genome Sequencing Center for Infectious Disease"/>
            <person name="Wu L."/>
            <person name="Ma J."/>
        </authorList>
    </citation>
    <scope>NUCLEOTIDE SEQUENCE [LARGE SCALE GENOMIC DNA]</scope>
    <source>
        <strain evidence="2">VKM B-3159</strain>
    </source>
</reference>
<evidence type="ECO:0000313" key="2">
    <source>
        <dbReference type="Proteomes" id="UP001225906"/>
    </source>
</evidence>